<accession>A0A182FGT2</accession>
<organism evidence="1 2">
    <name type="scientific">Anopheles albimanus</name>
    <name type="common">New world malaria mosquito</name>
    <dbReference type="NCBI Taxonomy" id="7167"/>
    <lineage>
        <taxon>Eukaryota</taxon>
        <taxon>Metazoa</taxon>
        <taxon>Ecdysozoa</taxon>
        <taxon>Arthropoda</taxon>
        <taxon>Hexapoda</taxon>
        <taxon>Insecta</taxon>
        <taxon>Pterygota</taxon>
        <taxon>Neoptera</taxon>
        <taxon>Endopterygota</taxon>
        <taxon>Diptera</taxon>
        <taxon>Nematocera</taxon>
        <taxon>Culicoidea</taxon>
        <taxon>Culicidae</taxon>
        <taxon>Anophelinae</taxon>
        <taxon>Anopheles</taxon>
    </lineage>
</organism>
<reference evidence="1 2" key="1">
    <citation type="journal article" date="2017" name="G3 (Bethesda)">
        <title>The Physical Genome Mapping of Anopheles albimanus Corrected Scaffold Misassemblies and Identified Interarm Rearrangements in Genus Anopheles.</title>
        <authorList>
            <person name="Artemov G.N."/>
            <person name="Peery A.N."/>
            <person name="Jiang X."/>
            <person name="Tu Z."/>
            <person name="Stegniy V.N."/>
            <person name="Sharakhova M.V."/>
            <person name="Sharakhov I.V."/>
        </authorList>
    </citation>
    <scope>NUCLEOTIDE SEQUENCE [LARGE SCALE GENOMIC DNA]</scope>
    <source>
        <strain evidence="1 2">ALBI9_A</strain>
    </source>
</reference>
<name>A0A182FGT2_ANOAL</name>
<proteinExistence type="predicted"/>
<sequence>MALAPAPWQSKHRRPPENGSNYINVRLLAELIERKSALWCAEHERDQREQEVDSLVNAMRLIFRNRLEFCELTLLQIPLGCQLPGSLLVMAGLFEALLTPRTAPPSPETATGRPIYRSNDVETYGRLMLCYAKWKALYRGLDDSGERRREWVRIDAIALSQLPNDFPRSICPRDALLRRIVRPTDGDGLLTTVRRRQSTTPTRFFLQTLPERPDLQELCYKFLSASRCNPDGTSPVDLRERHDTHLPRARNCTIVDAELTRTEMKPIIIPDSSGTDGRGFVLLLSVSGQTSDVQLVHLPSGRAKSTLVCEATPQHRNTFQPTNIPSPEVQTPKSFAAYGTTQPTSGCGDEPPGNSADSATNTSTVLDGDGALASGPELAECFLNTPPATPQQQQHQQLQQEVLPSELLVAEEERNRNVAQQQQQQHPQTGCRLPRLKGTLGAMPPRRRRCQRPPAAAHNTELPVKRALDKRRARRGRGQRRSKQALQWPSIMKNGCISSSSTTTSTITKMALSGTDTMREDRSKDELLLELIGCLEEEGTVAQQPDVDFAILPDRETVAPPSTLIDTSASIFGAEGDGNGSFVLLFTEPDGPSCWPVVQ</sequence>
<evidence type="ECO:0000313" key="2">
    <source>
        <dbReference type="Proteomes" id="UP000069272"/>
    </source>
</evidence>
<keyword evidence="2" id="KW-1185">Reference proteome</keyword>
<dbReference type="VEuPathDB" id="VectorBase:AALB005725"/>
<dbReference type="EnsemblMetazoa" id="AALB005725-RA">
    <property type="protein sequence ID" value="AALB005725-PA"/>
    <property type="gene ID" value="AALB005725"/>
</dbReference>
<dbReference type="AlphaFoldDB" id="A0A182FGT2"/>
<protein>
    <submittedName>
        <fullName evidence="1">Uncharacterized protein</fullName>
    </submittedName>
</protein>
<evidence type="ECO:0000313" key="1">
    <source>
        <dbReference type="EnsemblMetazoa" id="AALB005725-PA"/>
    </source>
</evidence>
<dbReference type="Proteomes" id="UP000069272">
    <property type="component" value="Chromosome 3L"/>
</dbReference>
<reference evidence="1" key="2">
    <citation type="submission" date="2022-08" db="UniProtKB">
        <authorList>
            <consortium name="EnsemblMetazoa"/>
        </authorList>
    </citation>
    <scope>IDENTIFICATION</scope>
    <source>
        <strain evidence="1">STECLA/ALBI9_A</strain>
    </source>
</reference>
<dbReference type="VEuPathDB" id="VectorBase:AALB20_033029"/>